<evidence type="ECO:0000313" key="1">
    <source>
        <dbReference type="EMBL" id="SDC82399.1"/>
    </source>
</evidence>
<gene>
    <name evidence="1" type="ORF">SAMN04487779_1002482</name>
</gene>
<organism evidence="1 2">
    <name type="scientific">Belnapia rosea</name>
    <dbReference type="NCBI Taxonomy" id="938405"/>
    <lineage>
        <taxon>Bacteria</taxon>
        <taxon>Pseudomonadati</taxon>
        <taxon>Pseudomonadota</taxon>
        <taxon>Alphaproteobacteria</taxon>
        <taxon>Acetobacterales</taxon>
        <taxon>Roseomonadaceae</taxon>
        <taxon>Belnapia</taxon>
    </lineage>
</organism>
<dbReference type="AlphaFoldDB" id="A0A1G6PQP6"/>
<dbReference type="EMBL" id="FMZX01000002">
    <property type="protein sequence ID" value="SDC82399.1"/>
    <property type="molecule type" value="Genomic_DNA"/>
</dbReference>
<dbReference type="Proteomes" id="UP000198925">
    <property type="component" value="Unassembled WGS sequence"/>
</dbReference>
<protein>
    <submittedName>
        <fullName evidence="1">Uncharacterized protein</fullName>
    </submittedName>
</protein>
<proteinExistence type="predicted"/>
<accession>A0A1G6PQP6</accession>
<name>A0A1G6PQP6_9PROT</name>
<reference evidence="1 2" key="1">
    <citation type="submission" date="2016-10" db="EMBL/GenBank/DDBJ databases">
        <authorList>
            <person name="de Groot N.N."/>
        </authorList>
    </citation>
    <scope>NUCLEOTIDE SEQUENCE [LARGE SCALE GENOMIC DNA]</scope>
    <source>
        <strain evidence="1 2">CPCC 100156</strain>
    </source>
</reference>
<sequence>MAEQQDLAEAAPAAELALLRSLALALAEVRAQGTDLPATLGAGLDTWLEGRWLATSPPRQDQDFAQGYLAALESAATQCDAAAERRTMQRRASWNPLRRRRLRQGAAVLGAMAASLRLMAAGIRPQGG</sequence>
<keyword evidence="2" id="KW-1185">Reference proteome</keyword>
<evidence type="ECO:0000313" key="2">
    <source>
        <dbReference type="Proteomes" id="UP000198925"/>
    </source>
</evidence>
<dbReference type="RefSeq" id="WP_090563458.1">
    <property type="nucleotide sequence ID" value="NZ_FMXZ01000004.1"/>
</dbReference>
<dbReference type="OrthoDB" id="9982395at2"/>